<sequence length="301" mass="32365">MLGRGVILVVACGAAIVSRGQALEPRFYSNAPVGLNFALGGYVLSSGDVAVDPAVQLDDASIDIHAPFVAYARSLGLFGRSAKFDVAVPYTFLDGSARDANGEMVTRTVDGFADPSFRFSYNFIGAPALTLAEFKDYRQNFVMGASMKVTAPFGQYDSSKLVNIGTHRWSFTPELGMSKCIGRVLLEVSGAVTLYTDNDAFAGQTKEQAPMYSLQGHLVYVFRKKMWVALGATRYSGGRSTVGGVEKGDMQQNTRLGATLGIPVSRRNSIKLYGSSGVETRTGSDFNTYGAAWQYRWGGGL</sequence>
<dbReference type="EMBL" id="CAAHFG010000004">
    <property type="protein sequence ID" value="VGO17312.1"/>
    <property type="molecule type" value="Genomic_DNA"/>
</dbReference>
<dbReference type="InterPro" id="IPR025737">
    <property type="entry name" value="FApF"/>
</dbReference>
<gene>
    <name evidence="1" type="ORF">PDESU_05908</name>
</gene>
<protein>
    <recommendedName>
        <fullName evidence="3">Transporter</fullName>
    </recommendedName>
</protein>
<organism evidence="1 2">
    <name type="scientific">Pontiella desulfatans</name>
    <dbReference type="NCBI Taxonomy" id="2750659"/>
    <lineage>
        <taxon>Bacteria</taxon>
        <taxon>Pseudomonadati</taxon>
        <taxon>Kiritimatiellota</taxon>
        <taxon>Kiritimatiellia</taxon>
        <taxon>Kiritimatiellales</taxon>
        <taxon>Pontiellaceae</taxon>
        <taxon>Pontiella</taxon>
    </lineage>
</organism>
<name>A0A6C2UAY9_PONDE</name>
<dbReference type="Pfam" id="PF13557">
    <property type="entry name" value="Phenol_MetA_deg"/>
    <property type="match status" value="1"/>
</dbReference>
<evidence type="ECO:0000313" key="1">
    <source>
        <dbReference type="EMBL" id="VGO17312.1"/>
    </source>
</evidence>
<proteinExistence type="predicted"/>
<keyword evidence="2" id="KW-1185">Reference proteome</keyword>
<reference evidence="1 2" key="1">
    <citation type="submission" date="2019-04" db="EMBL/GenBank/DDBJ databases">
        <authorList>
            <person name="Van Vliet M D."/>
        </authorList>
    </citation>
    <scope>NUCLEOTIDE SEQUENCE [LARGE SCALE GENOMIC DNA]</scope>
    <source>
        <strain evidence="1 2">F1</strain>
    </source>
</reference>
<dbReference type="Proteomes" id="UP000366872">
    <property type="component" value="Unassembled WGS sequence"/>
</dbReference>
<evidence type="ECO:0008006" key="3">
    <source>
        <dbReference type="Google" id="ProtNLM"/>
    </source>
</evidence>
<accession>A0A6C2UAY9</accession>
<dbReference type="AlphaFoldDB" id="A0A6C2UAY9"/>
<evidence type="ECO:0000313" key="2">
    <source>
        <dbReference type="Proteomes" id="UP000366872"/>
    </source>
</evidence>